<dbReference type="SMART" id="SM00671">
    <property type="entry name" value="SEL1"/>
    <property type="match status" value="3"/>
</dbReference>
<dbReference type="Gene3D" id="1.10.510.10">
    <property type="entry name" value="Transferase(Phosphotransferase) domain 1"/>
    <property type="match status" value="1"/>
</dbReference>
<evidence type="ECO:0000313" key="2">
    <source>
        <dbReference type="EMBL" id="GBB99010.1"/>
    </source>
</evidence>
<dbReference type="InterPro" id="IPR011990">
    <property type="entry name" value="TPR-like_helical_dom_sf"/>
</dbReference>
<dbReference type="SUPFAM" id="SSF81901">
    <property type="entry name" value="HCP-like"/>
    <property type="match status" value="1"/>
</dbReference>
<reference evidence="2 3" key="1">
    <citation type="submission" date="2017-11" db="EMBL/GenBank/DDBJ databases">
        <title>The genome of Rhizophagus clarus HR1 reveals common genetic basis of auxotrophy among arbuscular mycorrhizal fungi.</title>
        <authorList>
            <person name="Kobayashi Y."/>
        </authorList>
    </citation>
    <scope>NUCLEOTIDE SEQUENCE [LARGE SCALE GENOMIC DNA]</scope>
    <source>
        <strain evidence="2 3">HR1</strain>
    </source>
</reference>
<dbReference type="Gene3D" id="1.25.40.10">
    <property type="entry name" value="Tetratricopeptide repeat domain"/>
    <property type="match status" value="1"/>
</dbReference>
<gene>
    <name evidence="2" type="ORF">RclHR1_00340001</name>
</gene>
<dbReference type="InterPro" id="IPR006597">
    <property type="entry name" value="Sel1-like"/>
</dbReference>
<dbReference type="PANTHER" id="PTHR45011:SF1">
    <property type="entry name" value="DAP3-BINDING CELL DEATH ENHANCER 1"/>
    <property type="match status" value="1"/>
</dbReference>
<keyword evidence="3" id="KW-1185">Reference proteome</keyword>
<comment type="caution">
    <text evidence="2">The sequence shown here is derived from an EMBL/GenBank/DDBJ whole genome shotgun (WGS) entry which is preliminary data.</text>
</comment>
<proteinExistence type="predicted"/>
<dbReference type="Proteomes" id="UP000247702">
    <property type="component" value="Unassembled WGS sequence"/>
</dbReference>
<dbReference type="AlphaFoldDB" id="A0A2Z6RAD4"/>
<dbReference type="PANTHER" id="PTHR45011">
    <property type="entry name" value="DAP3-BINDING CELL DEATH ENHANCER 1"/>
    <property type="match status" value="1"/>
</dbReference>
<sequence length="448" mass="53285">MYNLALCYKNGEGTEADLKKALHWYQKVAESGYTKAMNNLALCYKNGEGTEVDLVKAYHWYQKAAENGDTKAIYNLVLCYENGKGTEVDLEKAFYWYQKVVENNIDFENKFCDKCKQLYTNYKWCQQFLEWIPYNKLLNVNYYDKGGFSEIYKAIWLDGPINSWNFNKQQWNRWNFQTGYNVILKILNNSSNINDKFLNEWKYHYNCQKNSFSKFIQFFGITQDPYNLNYIIVMRLKVIHESDLIHSNLHDGNILISDNHNELFIIDLELCKPISDLQTFDKEIYGVVPYMAPEVLRKKPYTLASDIYSFSIIMWEFTSGIPPFNDRAHDHQLIYDICKNERPEIIRNTPKCYVDLMKRCWDSNPSNRPTITELEHEISEWIRCVSKFYEINRNGNYKYQVPDVNNKLYDDMLEFVKANNTLKNKLIFLLLYNLIHKHIIQVATLLKF</sequence>
<dbReference type="EMBL" id="BEXD01002668">
    <property type="protein sequence ID" value="GBB99010.1"/>
    <property type="molecule type" value="Genomic_DNA"/>
</dbReference>
<dbReference type="InterPro" id="IPR001245">
    <property type="entry name" value="Ser-Thr/Tyr_kinase_cat_dom"/>
</dbReference>
<organism evidence="2 3">
    <name type="scientific">Rhizophagus clarus</name>
    <dbReference type="NCBI Taxonomy" id="94130"/>
    <lineage>
        <taxon>Eukaryota</taxon>
        <taxon>Fungi</taxon>
        <taxon>Fungi incertae sedis</taxon>
        <taxon>Mucoromycota</taxon>
        <taxon>Glomeromycotina</taxon>
        <taxon>Glomeromycetes</taxon>
        <taxon>Glomerales</taxon>
        <taxon>Glomeraceae</taxon>
        <taxon>Rhizophagus</taxon>
    </lineage>
</organism>
<dbReference type="Pfam" id="PF07714">
    <property type="entry name" value="PK_Tyr_Ser-Thr"/>
    <property type="match status" value="1"/>
</dbReference>
<dbReference type="InterPro" id="IPR052748">
    <property type="entry name" value="ISR_Activator"/>
</dbReference>
<evidence type="ECO:0000313" key="3">
    <source>
        <dbReference type="Proteomes" id="UP000247702"/>
    </source>
</evidence>
<dbReference type="Pfam" id="PF08238">
    <property type="entry name" value="Sel1"/>
    <property type="match status" value="3"/>
</dbReference>
<name>A0A2Z6RAD4_9GLOM</name>
<dbReference type="InterPro" id="IPR000719">
    <property type="entry name" value="Prot_kinase_dom"/>
</dbReference>
<dbReference type="InterPro" id="IPR011009">
    <property type="entry name" value="Kinase-like_dom_sf"/>
</dbReference>
<dbReference type="GO" id="GO:0004672">
    <property type="term" value="F:protein kinase activity"/>
    <property type="evidence" value="ECO:0007669"/>
    <property type="project" value="InterPro"/>
</dbReference>
<evidence type="ECO:0000259" key="1">
    <source>
        <dbReference type="PROSITE" id="PS50011"/>
    </source>
</evidence>
<dbReference type="PROSITE" id="PS50011">
    <property type="entry name" value="PROTEIN_KINASE_DOM"/>
    <property type="match status" value="1"/>
</dbReference>
<dbReference type="GO" id="GO:0005524">
    <property type="term" value="F:ATP binding"/>
    <property type="evidence" value="ECO:0007669"/>
    <property type="project" value="InterPro"/>
</dbReference>
<feature type="domain" description="Protein kinase" evidence="1">
    <location>
        <begin position="40"/>
        <end position="382"/>
    </location>
</feature>
<dbReference type="SUPFAM" id="SSF56112">
    <property type="entry name" value="Protein kinase-like (PK-like)"/>
    <property type="match status" value="1"/>
</dbReference>
<protein>
    <recommendedName>
        <fullName evidence="1">Protein kinase domain-containing protein</fullName>
    </recommendedName>
</protein>
<accession>A0A2Z6RAD4</accession>